<evidence type="ECO:0000313" key="3">
    <source>
        <dbReference type="EMBL" id="RJL34069.1"/>
    </source>
</evidence>
<protein>
    <submittedName>
        <fullName evidence="3">Anti-sigma factor antagonist</fullName>
    </submittedName>
</protein>
<evidence type="ECO:0000256" key="1">
    <source>
        <dbReference type="SAM" id="MobiDB-lite"/>
    </source>
</evidence>
<gene>
    <name evidence="3" type="ORF">D5H75_06100</name>
</gene>
<dbReference type="PANTHER" id="PTHR33495:SF2">
    <property type="entry name" value="ANTI-SIGMA FACTOR ANTAGONIST TM_1081-RELATED"/>
    <property type="match status" value="1"/>
</dbReference>
<dbReference type="Gene3D" id="3.30.750.24">
    <property type="entry name" value="STAS domain"/>
    <property type="match status" value="1"/>
</dbReference>
<reference evidence="3 4" key="1">
    <citation type="submission" date="2018-09" db="EMBL/GenBank/DDBJ databases">
        <title>YIM 75507 draft genome.</title>
        <authorList>
            <person name="Tang S."/>
            <person name="Feng Y."/>
        </authorList>
    </citation>
    <scope>NUCLEOTIDE SEQUENCE [LARGE SCALE GENOMIC DNA]</scope>
    <source>
        <strain evidence="3 4">YIM 75507</strain>
    </source>
</reference>
<comment type="caution">
    <text evidence="3">The sequence shown here is derived from an EMBL/GenBank/DDBJ whole genome shotgun (WGS) entry which is preliminary data.</text>
</comment>
<proteinExistence type="predicted"/>
<dbReference type="Proteomes" id="UP000265768">
    <property type="component" value="Unassembled WGS sequence"/>
</dbReference>
<evidence type="ECO:0000259" key="2">
    <source>
        <dbReference type="PROSITE" id="PS50801"/>
    </source>
</evidence>
<keyword evidence="4" id="KW-1185">Reference proteome</keyword>
<dbReference type="InterPro" id="IPR036513">
    <property type="entry name" value="STAS_dom_sf"/>
</dbReference>
<accession>A0A3A4AZR1</accession>
<evidence type="ECO:0000313" key="4">
    <source>
        <dbReference type="Proteomes" id="UP000265768"/>
    </source>
</evidence>
<dbReference type="OrthoDB" id="3297400at2"/>
<dbReference type="PROSITE" id="PS50801">
    <property type="entry name" value="STAS"/>
    <property type="match status" value="1"/>
</dbReference>
<sequence>MNYVGVRAHPGPPDPSEETGVDFSATVEHRGGNIVVVSVRGELDFLSSPALKDAFAAFGESPARYLVVDLTGTTFCDVSGAHTIVAAHGAAVRGGGLLAVSGALPLTRRLLDLIGGGRVPVYPSLTAALRARRTRSGTSCEVLATRTRHPGPAVSRARPPGPPRADVPPRARPPLDDTIKQSKLLQNQTSANLSLLQNRTRKTFEMLARLHDNLAAAHRQGFTCARYPCDGTVRYHQDKALAYRRRSLGDGRPAA</sequence>
<dbReference type="PANTHER" id="PTHR33495">
    <property type="entry name" value="ANTI-SIGMA FACTOR ANTAGONIST TM_1081-RELATED-RELATED"/>
    <property type="match status" value="1"/>
</dbReference>
<dbReference type="AlphaFoldDB" id="A0A3A4AZR1"/>
<dbReference type="Pfam" id="PF01740">
    <property type="entry name" value="STAS"/>
    <property type="match status" value="1"/>
</dbReference>
<feature type="region of interest" description="Disordered" evidence="1">
    <location>
        <begin position="147"/>
        <end position="176"/>
    </location>
</feature>
<name>A0A3A4AZR1_9ACTN</name>
<dbReference type="InterPro" id="IPR002645">
    <property type="entry name" value="STAS_dom"/>
</dbReference>
<feature type="domain" description="STAS" evidence="2">
    <location>
        <begin position="33"/>
        <end position="115"/>
    </location>
</feature>
<dbReference type="GO" id="GO:0043856">
    <property type="term" value="F:anti-sigma factor antagonist activity"/>
    <property type="evidence" value="ECO:0007669"/>
    <property type="project" value="TreeGrafter"/>
</dbReference>
<feature type="compositionally biased region" description="Basic and acidic residues" evidence="1">
    <location>
        <begin position="167"/>
        <end position="176"/>
    </location>
</feature>
<dbReference type="CDD" id="cd07043">
    <property type="entry name" value="STAS_anti-anti-sigma_factors"/>
    <property type="match status" value="1"/>
</dbReference>
<dbReference type="SUPFAM" id="SSF52091">
    <property type="entry name" value="SpoIIaa-like"/>
    <property type="match status" value="1"/>
</dbReference>
<organism evidence="3 4">
    <name type="scientific">Bailinhaonella thermotolerans</name>
    <dbReference type="NCBI Taxonomy" id="1070861"/>
    <lineage>
        <taxon>Bacteria</taxon>
        <taxon>Bacillati</taxon>
        <taxon>Actinomycetota</taxon>
        <taxon>Actinomycetes</taxon>
        <taxon>Streptosporangiales</taxon>
        <taxon>Streptosporangiaceae</taxon>
        <taxon>Bailinhaonella</taxon>
    </lineage>
</organism>
<dbReference type="EMBL" id="QZEY01000002">
    <property type="protein sequence ID" value="RJL34069.1"/>
    <property type="molecule type" value="Genomic_DNA"/>
</dbReference>